<feature type="chain" id="PRO_5012485998" evidence="1">
    <location>
        <begin position="18"/>
        <end position="422"/>
    </location>
</feature>
<evidence type="ECO:0000256" key="1">
    <source>
        <dbReference type="SAM" id="SignalP"/>
    </source>
</evidence>
<dbReference type="Gene3D" id="3.30.40.240">
    <property type="entry name" value="Transglutaminase elicitor, body domain"/>
    <property type="match status" value="1"/>
</dbReference>
<dbReference type="OrthoDB" id="10249031at2759"/>
<comment type="caution">
    <text evidence="2">The sequence shown here is derived from an EMBL/GenBank/DDBJ whole genome shotgun (WGS) entry which is preliminary data.</text>
</comment>
<dbReference type="EMBL" id="MCFL01000032">
    <property type="protein sequence ID" value="ORZ33899.1"/>
    <property type="molecule type" value="Genomic_DNA"/>
</dbReference>
<reference evidence="2 3" key="1">
    <citation type="submission" date="2016-07" db="EMBL/GenBank/DDBJ databases">
        <title>Pervasive Adenine N6-methylation of Active Genes in Fungi.</title>
        <authorList>
            <consortium name="DOE Joint Genome Institute"/>
            <person name="Mondo S.J."/>
            <person name="Dannebaum R.O."/>
            <person name="Kuo R.C."/>
            <person name="Labutti K."/>
            <person name="Haridas S."/>
            <person name="Kuo A."/>
            <person name="Salamov A."/>
            <person name="Ahrendt S.R."/>
            <person name="Lipzen A."/>
            <person name="Sullivan W."/>
            <person name="Andreopoulos W.B."/>
            <person name="Clum A."/>
            <person name="Lindquist E."/>
            <person name="Daum C."/>
            <person name="Ramamoorthy G.K."/>
            <person name="Gryganskyi A."/>
            <person name="Culley D."/>
            <person name="Magnuson J.K."/>
            <person name="James T.Y."/>
            <person name="O'Malley M.A."/>
            <person name="Stajich J.E."/>
            <person name="Spatafora J.W."/>
            <person name="Visel A."/>
            <person name="Grigoriev I.V."/>
        </authorList>
    </citation>
    <scope>NUCLEOTIDE SEQUENCE [LARGE SCALE GENOMIC DNA]</scope>
    <source>
        <strain evidence="2 3">PL171</strain>
    </source>
</reference>
<proteinExistence type="predicted"/>
<keyword evidence="3" id="KW-1185">Reference proteome</keyword>
<evidence type="ECO:0000313" key="3">
    <source>
        <dbReference type="Proteomes" id="UP000193411"/>
    </source>
</evidence>
<keyword evidence="1" id="KW-0732">Signal</keyword>
<dbReference type="Pfam" id="PF16683">
    <property type="entry name" value="TGase_elicitor"/>
    <property type="match status" value="1"/>
</dbReference>
<organism evidence="2 3">
    <name type="scientific">Catenaria anguillulae PL171</name>
    <dbReference type="NCBI Taxonomy" id="765915"/>
    <lineage>
        <taxon>Eukaryota</taxon>
        <taxon>Fungi</taxon>
        <taxon>Fungi incertae sedis</taxon>
        <taxon>Blastocladiomycota</taxon>
        <taxon>Blastocladiomycetes</taxon>
        <taxon>Blastocladiales</taxon>
        <taxon>Catenariaceae</taxon>
        <taxon>Catenaria</taxon>
    </lineage>
</organism>
<gene>
    <name evidence="2" type="ORF">BCR44DRAFT_1514359</name>
</gene>
<sequence>MVSLLFVLAALAITASASPMDEMRARGIDDLMPLNANHPAYGAAINPNLYKPINASLPAALREESSFPSSDLQRLQAGIGQPLERRLNQLPTAAEHSPVPWPADYWAVAKDSINHKWTNEPSPAEKYATAFGLNVQQFKDAISRNNGVDSQRGRRVCKKRSDCASLADGSACAIREGQTEGRCIPTWFGICHAWAPAAILEPEAKCPVTKNGVTFRPVDIKAYLSMIYDGAGLPTVFTGMRFNGNDGQVTRDANGRANDAAFRDLNPGYFHIAMTNLLGRFKTSFVVDVTAGAEVWNQPIRGYKILEQKIITAAEAAKLFNAQAYPFNANAVSFAQVRTRFSWIVESTEDGPHVTNPNKINRYTLDAAGQIIGGEWLGASMNDHPDFLWYSTRRPNLNLVTRVGLSYKNVRDLLEESIKGNC</sequence>
<feature type="signal peptide" evidence="1">
    <location>
        <begin position="1"/>
        <end position="17"/>
    </location>
</feature>
<dbReference type="AlphaFoldDB" id="A0A1Y2HH88"/>
<dbReference type="Proteomes" id="UP000193411">
    <property type="component" value="Unassembled WGS sequence"/>
</dbReference>
<evidence type="ECO:0000313" key="2">
    <source>
        <dbReference type="EMBL" id="ORZ33899.1"/>
    </source>
</evidence>
<protein>
    <submittedName>
        <fullName evidence="2">Uncharacterized protein</fullName>
    </submittedName>
</protein>
<name>A0A1Y2HH88_9FUNG</name>
<dbReference type="STRING" id="765915.A0A1Y2HH88"/>
<accession>A0A1Y2HH88</accession>
<dbReference type="InterPro" id="IPR032048">
    <property type="entry name" value="TGase_elicitor"/>
</dbReference>
<dbReference type="GO" id="GO:0016755">
    <property type="term" value="F:aminoacyltransferase activity"/>
    <property type="evidence" value="ECO:0007669"/>
    <property type="project" value="InterPro"/>
</dbReference>